<reference evidence="2 3" key="1">
    <citation type="journal article" date="2019" name="Microorganisms">
        <title>Paenibacillus lutrae sp. nov., A Chitinolytic Species Isolated from A River Otter in Castril Natural Park, Granada, Spain.</title>
        <authorList>
            <person name="Rodriguez M."/>
            <person name="Reina J.C."/>
            <person name="Bejar V."/>
            <person name="Llamas I."/>
        </authorList>
    </citation>
    <scope>NUCLEOTIDE SEQUENCE [LARGE SCALE GENOMIC DNA]</scope>
    <source>
        <strain evidence="2 3">N10</strain>
    </source>
</reference>
<dbReference type="EMBL" id="RHLK01000015">
    <property type="protein sequence ID" value="MVP01753.1"/>
    <property type="molecule type" value="Genomic_DNA"/>
</dbReference>
<evidence type="ECO:0000256" key="1">
    <source>
        <dbReference type="SAM" id="Phobius"/>
    </source>
</evidence>
<dbReference type="RefSeq" id="WP_157338187.1">
    <property type="nucleotide sequence ID" value="NZ_RHLK01000015.1"/>
</dbReference>
<dbReference type="AlphaFoldDB" id="A0A7X3FL71"/>
<evidence type="ECO:0000313" key="3">
    <source>
        <dbReference type="Proteomes" id="UP000490800"/>
    </source>
</evidence>
<keyword evidence="1" id="KW-1133">Transmembrane helix</keyword>
<gene>
    <name evidence="2" type="ORF">EDM21_19855</name>
</gene>
<keyword evidence="3" id="KW-1185">Reference proteome</keyword>
<name>A0A7X3FL71_9BACL</name>
<organism evidence="2 3">
    <name type="scientific">Paenibacillus lutrae</name>
    <dbReference type="NCBI Taxonomy" id="2078573"/>
    <lineage>
        <taxon>Bacteria</taxon>
        <taxon>Bacillati</taxon>
        <taxon>Bacillota</taxon>
        <taxon>Bacilli</taxon>
        <taxon>Bacillales</taxon>
        <taxon>Paenibacillaceae</taxon>
        <taxon>Paenibacillus</taxon>
    </lineage>
</organism>
<evidence type="ECO:0000313" key="2">
    <source>
        <dbReference type="EMBL" id="MVP01753.1"/>
    </source>
</evidence>
<protein>
    <submittedName>
        <fullName evidence="2">Uncharacterized protein</fullName>
    </submittedName>
</protein>
<sequence>MEAWIAFIQERWLLIAAAIIVLLVVISLVKTIIKWVLVIVIVGALLVYGANYKDTLQSVSGTALTEISNQAIKTIQDEAKDAKYTKNPDGTYTVGTKSVKIEGKDGSADVAITFMNRTFNVKADSVIQAFIDQAKKNTGQQ</sequence>
<proteinExistence type="predicted"/>
<accession>A0A7X3FL71</accession>
<dbReference type="Proteomes" id="UP000490800">
    <property type="component" value="Unassembled WGS sequence"/>
</dbReference>
<dbReference type="OrthoDB" id="2613807at2"/>
<keyword evidence="1" id="KW-0472">Membrane</keyword>
<comment type="caution">
    <text evidence="2">The sequence shown here is derived from an EMBL/GenBank/DDBJ whole genome shotgun (WGS) entry which is preliminary data.</text>
</comment>
<feature type="transmembrane region" description="Helical" evidence="1">
    <location>
        <begin position="35"/>
        <end position="52"/>
    </location>
</feature>
<keyword evidence="1" id="KW-0812">Transmembrane</keyword>
<feature type="transmembrane region" description="Helical" evidence="1">
    <location>
        <begin position="12"/>
        <end position="29"/>
    </location>
</feature>